<reference evidence="11" key="2">
    <citation type="submission" date="2025-09" db="UniProtKB">
        <authorList>
            <consortium name="Ensembl"/>
        </authorList>
    </citation>
    <scope>IDENTIFICATION</scope>
</reference>
<dbReference type="NCBIfam" id="TIGR01544">
    <property type="entry name" value="HAD-SF-IE"/>
    <property type="match status" value="1"/>
</dbReference>
<evidence type="ECO:0000256" key="5">
    <source>
        <dbReference type="ARBA" id="ARBA00022741"/>
    </source>
</evidence>
<dbReference type="FunFam" id="1.10.150.340:FF:000001">
    <property type="entry name" value="Cytosolic 5-nucleotidase 3-like"/>
    <property type="match status" value="1"/>
</dbReference>
<dbReference type="SFLD" id="SFLDS00003">
    <property type="entry name" value="Haloacid_Dehalogenase"/>
    <property type="match status" value="1"/>
</dbReference>
<dbReference type="Ensembl" id="ENSEBUT00000021310.1">
    <property type="protein sequence ID" value="ENSEBUP00000020734.1"/>
    <property type="gene ID" value="ENSEBUG00000012808.1"/>
</dbReference>
<keyword evidence="10" id="KW-0732">Signal</keyword>
<dbReference type="GO" id="GO:0008253">
    <property type="term" value="F:5'-nucleotidase activity"/>
    <property type="evidence" value="ECO:0007669"/>
    <property type="project" value="UniProtKB-EC"/>
</dbReference>
<dbReference type="EC" id="3.1.3.5" evidence="3 9"/>
<dbReference type="AlphaFoldDB" id="A0A8C4QV83"/>
<dbReference type="CDD" id="cd07504">
    <property type="entry name" value="HAD_5NT"/>
    <property type="match status" value="1"/>
</dbReference>
<accession>A0A8C4QV83</accession>
<evidence type="ECO:0000256" key="8">
    <source>
        <dbReference type="ARBA" id="ARBA00023080"/>
    </source>
</evidence>
<keyword evidence="7" id="KW-0460">Magnesium</keyword>
<evidence type="ECO:0000256" key="7">
    <source>
        <dbReference type="ARBA" id="ARBA00022842"/>
    </source>
</evidence>
<dbReference type="GO" id="GO:0000287">
    <property type="term" value="F:magnesium ion binding"/>
    <property type="evidence" value="ECO:0007669"/>
    <property type="project" value="InterPro"/>
</dbReference>
<keyword evidence="6 9" id="KW-0378">Hydrolase</keyword>
<dbReference type="GO" id="GO:0005737">
    <property type="term" value="C:cytoplasm"/>
    <property type="evidence" value="ECO:0007669"/>
    <property type="project" value="UniProtKB-SubCell"/>
</dbReference>
<dbReference type="PANTHER" id="PTHR13045:SF0">
    <property type="entry name" value="7-METHYLGUANOSINE PHOSPHATE-SPECIFIC 5'-NUCLEOTIDASE"/>
    <property type="match status" value="1"/>
</dbReference>
<dbReference type="GO" id="GO:0000166">
    <property type="term" value="F:nucleotide binding"/>
    <property type="evidence" value="ECO:0007669"/>
    <property type="project" value="UniProtKB-KW"/>
</dbReference>
<keyword evidence="12" id="KW-1185">Reference proteome</keyword>
<dbReference type="InterPro" id="IPR006434">
    <property type="entry name" value="Pyrimidine_nucleotidase_eu"/>
</dbReference>
<reference evidence="11" key="1">
    <citation type="submission" date="2025-08" db="UniProtKB">
        <authorList>
            <consortium name="Ensembl"/>
        </authorList>
    </citation>
    <scope>IDENTIFICATION</scope>
</reference>
<dbReference type="SUPFAM" id="SSF56784">
    <property type="entry name" value="HAD-like"/>
    <property type="match status" value="1"/>
</dbReference>
<keyword evidence="9" id="KW-0963">Cytoplasm</keyword>
<comment type="catalytic activity">
    <reaction evidence="1 9">
        <text>a ribonucleoside 5'-phosphate + H2O = a ribonucleoside + phosphate</text>
        <dbReference type="Rhea" id="RHEA:12484"/>
        <dbReference type="ChEBI" id="CHEBI:15377"/>
        <dbReference type="ChEBI" id="CHEBI:18254"/>
        <dbReference type="ChEBI" id="CHEBI:43474"/>
        <dbReference type="ChEBI" id="CHEBI:58043"/>
        <dbReference type="EC" id="3.1.3.5"/>
    </reaction>
</comment>
<dbReference type="InterPro" id="IPR036412">
    <property type="entry name" value="HAD-like_sf"/>
</dbReference>
<feature type="signal peptide" evidence="10">
    <location>
        <begin position="1"/>
        <end position="19"/>
    </location>
</feature>
<sequence>MQLLLLLRHASACFPYVLAWEAVQLFPGPWTSRRARSPFGRLEGSTCPPGGMIRSIPEFQSKKVHIQDPDRVEHLICSLIKGGASKLQVVSDFDMTLSRFSFNGKRCSTCHNVIDKCKLFTEEAKKELSDLKDKYYPIEMDPKLSNEDKFPFMVEWWTKAHGVMSQLDIRKDKLAVIVQESDAMLRDGCDVFLNALHAHNVPLIVLSAGLGDILEEIIGQANLFLPNIHIIANYMDFDEKGRIKGFKGEMIHTYNKRDGALRNSPYFHLLRNNSNVILLGDTMGDLSMADGIPNVQNVLKIGFLNDKMDGLLETFLAAYDIVLVQDETLDLVNAILQKCCLAYMHRLNKGIRHKNMFHAWNKIAHTMLNWIEIW</sequence>
<protein>
    <recommendedName>
        <fullName evidence="3 9">5'-nucleotidase</fullName>
        <ecNumber evidence="3 9">3.1.3.5</ecNumber>
    </recommendedName>
</protein>
<dbReference type="FunFam" id="3.40.50.1000:FF:000032">
    <property type="entry name" value="Cytosolic 5-nucleotidase 3-like"/>
    <property type="match status" value="1"/>
</dbReference>
<evidence type="ECO:0000313" key="11">
    <source>
        <dbReference type="Ensembl" id="ENSEBUP00000020734.1"/>
    </source>
</evidence>
<dbReference type="Proteomes" id="UP000694388">
    <property type="component" value="Unplaced"/>
</dbReference>
<dbReference type="GO" id="GO:0009117">
    <property type="term" value="P:nucleotide metabolic process"/>
    <property type="evidence" value="ECO:0007669"/>
    <property type="project" value="UniProtKB-KW"/>
</dbReference>
<evidence type="ECO:0000256" key="10">
    <source>
        <dbReference type="SAM" id="SignalP"/>
    </source>
</evidence>
<name>A0A8C4QV83_EPTBU</name>
<dbReference type="GeneTree" id="ENSGT00390000012959"/>
<feature type="chain" id="PRO_5034208545" description="5'-nucleotidase" evidence="10">
    <location>
        <begin position="20"/>
        <end position="374"/>
    </location>
</feature>
<evidence type="ECO:0000256" key="1">
    <source>
        <dbReference type="ARBA" id="ARBA00000815"/>
    </source>
</evidence>
<evidence type="ECO:0000313" key="12">
    <source>
        <dbReference type="Proteomes" id="UP000694388"/>
    </source>
</evidence>
<proteinExistence type="inferred from homology"/>
<dbReference type="InterPro" id="IPR023214">
    <property type="entry name" value="HAD_sf"/>
</dbReference>
<dbReference type="PANTHER" id="PTHR13045">
    <property type="entry name" value="5'-NUCLEOTIDASE"/>
    <property type="match status" value="1"/>
</dbReference>
<evidence type="ECO:0000256" key="9">
    <source>
        <dbReference type="RuleBase" id="RU361276"/>
    </source>
</evidence>
<dbReference type="Pfam" id="PF05822">
    <property type="entry name" value="UMPH-1"/>
    <property type="match status" value="1"/>
</dbReference>
<dbReference type="SFLD" id="SFLDG01128">
    <property type="entry name" value="C1.4:_5'-Nucleotidase_Like"/>
    <property type="match status" value="1"/>
</dbReference>
<keyword evidence="8 9" id="KW-0546">Nucleotide metabolism</keyword>
<evidence type="ECO:0000256" key="2">
    <source>
        <dbReference type="ARBA" id="ARBA00008389"/>
    </source>
</evidence>
<evidence type="ECO:0000256" key="4">
    <source>
        <dbReference type="ARBA" id="ARBA00022723"/>
    </source>
</evidence>
<evidence type="ECO:0000256" key="6">
    <source>
        <dbReference type="ARBA" id="ARBA00022801"/>
    </source>
</evidence>
<organism evidence="11 12">
    <name type="scientific">Eptatretus burgeri</name>
    <name type="common">Inshore hagfish</name>
    <dbReference type="NCBI Taxonomy" id="7764"/>
    <lineage>
        <taxon>Eukaryota</taxon>
        <taxon>Metazoa</taxon>
        <taxon>Chordata</taxon>
        <taxon>Craniata</taxon>
        <taxon>Vertebrata</taxon>
        <taxon>Cyclostomata</taxon>
        <taxon>Myxini</taxon>
        <taxon>Myxiniformes</taxon>
        <taxon>Myxinidae</taxon>
        <taxon>Eptatretinae</taxon>
        <taxon>Eptatretus</taxon>
    </lineage>
</organism>
<keyword evidence="5 9" id="KW-0547">Nucleotide-binding</keyword>
<evidence type="ECO:0000256" key="3">
    <source>
        <dbReference type="ARBA" id="ARBA00012643"/>
    </source>
</evidence>
<dbReference type="Gene3D" id="3.40.50.1000">
    <property type="entry name" value="HAD superfamily/HAD-like"/>
    <property type="match status" value="1"/>
</dbReference>
<comment type="similarity">
    <text evidence="2 9">Belongs to the pyrimidine 5'-nucleotidase family.</text>
</comment>
<comment type="subcellular location">
    <subcellularLocation>
        <location evidence="9">Cytoplasm</location>
    </subcellularLocation>
</comment>
<keyword evidence="4" id="KW-0479">Metal-binding</keyword>
<dbReference type="Gene3D" id="1.10.150.340">
    <property type="entry name" value="Pyrimidine 5'-nucleotidase (UMPH-1), N-terminal domain"/>
    <property type="match status" value="1"/>
</dbReference>